<reference evidence="3 4" key="1">
    <citation type="submission" date="2018-07" db="EMBL/GenBank/DDBJ databases">
        <title>Genomic Encyclopedia of Type Strains, Phase III (KMG-III): the genomes of soil and plant-associated and newly described type strains.</title>
        <authorList>
            <person name="Whitman W."/>
        </authorList>
    </citation>
    <scope>NUCLEOTIDE SEQUENCE [LARGE SCALE GENOMIC DNA]</scope>
    <source>
        <strain evidence="3 4">31-25a</strain>
    </source>
</reference>
<dbReference type="AlphaFoldDB" id="A0A368YQN4"/>
<dbReference type="Proteomes" id="UP000253324">
    <property type="component" value="Unassembled WGS sequence"/>
</dbReference>
<evidence type="ECO:0000256" key="1">
    <source>
        <dbReference type="SAM" id="MobiDB-lite"/>
    </source>
</evidence>
<keyword evidence="2" id="KW-1133">Transmembrane helix</keyword>
<protein>
    <submittedName>
        <fullName evidence="3">Uncharacterized protein</fullName>
    </submittedName>
</protein>
<dbReference type="Gene3D" id="2.40.50.90">
    <property type="match status" value="1"/>
</dbReference>
<keyword evidence="4" id="KW-1185">Reference proteome</keyword>
<proteinExistence type="predicted"/>
<dbReference type="EMBL" id="QPJM01000011">
    <property type="protein sequence ID" value="RCW81237.1"/>
    <property type="molecule type" value="Genomic_DNA"/>
</dbReference>
<evidence type="ECO:0000313" key="3">
    <source>
        <dbReference type="EMBL" id="RCW81237.1"/>
    </source>
</evidence>
<feature type="region of interest" description="Disordered" evidence="1">
    <location>
        <begin position="1"/>
        <end position="23"/>
    </location>
</feature>
<organism evidence="3 4">
    <name type="scientific">Phyllobacterium bourgognense</name>
    <dbReference type="NCBI Taxonomy" id="314236"/>
    <lineage>
        <taxon>Bacteria</taxon>
        <taxon>Pseudomonadati</taxon>
        <taxon>Pseudomonadota</taxon>
        <taxon>Alphaproteobacteria</taxon>
        <taxon>Hyphomicrobiales</taxon>
        <taxon>Phyllobacteriaceae</taxon>
        <taxon>Phyllobacterium</taxon>
    </lineage>
</organism>
<dbReference type="OrthoDB" id="7469880at2"/>
<accession>A0A368YQN4</accession>
<evidence type="ECO:0000313" key="4">
    <source>
        <dbReference type="Proteomes" id="UP000253324"/>
    </source>
</evidence>
<dbReference type="SUPFAM" id="SSF50199">
    <property type="entry name" value="Staphylococcal nuclease"/>
    <property type="match status" value="1"/>
</dbReference>
<name>A0A368YQN4_9HYPH</name>
<feature type="compositionally biased region" description="Polar residues" evidence="1">
    <location>
        <begin position="1"/>
        <end position="12"/>
    </location>
</feature>
<dbReference type="InterPro" id="IPR035437">
    <property type="entry name" value="SNase_OB-fold_sf"/>
</dbReference>
<sequence length="116" mass="12801">MSKQPRLISSNSPKKKGATYSAPSSWKDRLNYEHTSKPKNIWAATVVLLAIVMFPTYAPIVIPDNASANAVAFVGQTISRQQLYVVDGDTILYNREKIRIANIDAPEIGRQNANPS</sequence>
<comment type="caution">
    <text evidence="3">The sequence shown here is derived from an EMBL/GenBank/DDBJ whole genome shotgun (WGS) entry which is preliminary data.</text>
</comment>
<feature type="transmembrane region" description="Helical" evidence="2">
    <location>
        <begin position="41"/>
        <end position="62"/>
    </location>
</feature>
<dbReference type="RefSeq" id="WP_114431320.1">
    <property type="nucleotide sequence ID" value="NZ_QPJM01000011.1"/>
</dbReference>
<keyword evidence="2" id="KW-0472">Membrane</keyword>
<keyword evidence="2" id="KW-0812">Transmembrane</keyword>
<gene>
    <name evidence="3" type="ORF">C7476_11199</name>
</gene>
<evidence type="ECO:0000256" key="2">
    <source>
        <dbReference type="SAM" id="Phobius"/>
    </source>
</evidence>